<dbReference type="RefSeq" id="WP_092680103.1">
    <property type="nucleotide sequence ID" value="NZ_FNMZ01000001.1"/>
</dbReference>
<evidence type="ECO:0000256" key="2">
    <source>
        <dbReference type="SAM" id="SignalP"/>
    </source>
</evidence>
<dbReference type="Proteomes" id="UP000199118">
    <property type="component" value="Unassembled WGS sequence"/>
</dbReference>
<proteinExistence type="predicted"/>
<evidence type="ECO:0000313" key="3">
    <source>
        <dbReference type="EMBL" id="SDW48288.1"/>
    </source>
</evidence>
<dbReference type="InterPro" id="IPR006597">
    <property type="entry name" value="Sel1-like"/>
</dbReference>
<sequence length="180" mass="19033">MIRSGFLALLLPLPLPALAEDAPGGELNPNEMSLETALSRAREGEVGMVVCAQGYMLTKSGDHAGAREVFEACAEAGYAGAMTWMSQMEDNGLGGPENPEAAAEWSRRAAETGDPVGEFNYGLALIRGRGVARDEAAGRAMVDRAAAQGLKIAERMRASGYDPDAVTPDADEAKYRPNLF</sequence>
<dbReference type="SUPFAM" id="SSF81901">
    <property type="entry name" value="HCP-like"/>
    <property type="match status" value="1"/>
</dbReference>
<feature type="compositionally biased region" description="Basic and acidic residues" evidence="1">
    <location>
        <begin position="171"/>
        <end position="180"/>
    </location>
</feature>
<dbReference type="Pfam" id="PF08238">
    <property type="entry name" value="Sel1"/>
    <property type="match status" value="2"/>
</dbReference>
<dbReference type="SMART" id="SM00671">
    <property type="entry name" value="SEL1"/>
    <property type="match status" value="2"/>
</dbReference>
<name>A0A1H2TX29_9RHOB</name>
<feature type="region of interest" description="Disordered" evidence="1">
    <location>
        <begin position="161"/>
        <end position="180"/>
    </location>
</feature>
<protein>
    <recommendedName>
        <fullName evidence="5">Sel1 repeat-containing protein</fullName>
    </recommendedName>
</protein>
<dbReference type="InterPro" id="IPR011990">
    <property type="entry name" value="TPR-like_helical_dom_sf"/>
</dbReference>
<evidence type="ECO:0008006" key="5">
    <source>
        <dbReference type="Google" id="ProtNLM"/>
    </source>
</evidence>
<dbReference type="EMBL" id="FNMZ01000001">
    <property type="protein sequence ID" value="SDW48288.1"/>
    <property type="molecule type" value="Genomic_DNA"/>
</dbReference>
<dbReference type="OrthoDB" id="7848989at2"/>
<gene>
    <name evidence="3" type="ORF">SAMN05444336_1011144</name>
</gene>
<dbReference type="Gene3D" id="1.25.40.10">
    <property type="entry name" value="Tetratricopeptide repeat domain"/>
    <property type="match status" value="1"/>
</dbReference>
<feature type="signal peptide" evidence="2">
    <location>
        <begin position="1"/>
        <end position="19"/>
    </location>
</feature>
<feature type="chain" id="PRO_5011575584" description="Sel1 repeat-containing protein" evidence="2">
    <location>
        <begin position="20"/>
        <end position="180"/>
    </location>
</feature>
<keyword evidence="2" id="KW-0732">Signal</keyword>
<dbReference type="AlphaFoldDB" id="A0A1H2TX29"/>
<evidence type="ECO:0000313" key="4">
    <source>
        <dbReference type="Proteomes" id="UP000199118"/>
    </source>
</evidence>
<keyword evidence="4" id="KW-1185">Reference proteome</keyword>
<reference evidence="3 4" key="1">
    <citation type="submission" date="2016-10" db="EMBL/GenBank/DDBJ databases">
        <authorList>
            <person name="de Groot N.N."/>
        </authorList>
    </citation>
    <scope>NUCLEOTIDE SEQUENCE [LARGE SCALE GENOMIC DNA]</scope>
    <source>
        <strain evidence="3 4">DSM 17890</strain>
    </source>
</reference>
<accession>A0A1H2TX29</accession>
<dbReference type="STRING" id="356660.SAMN05444336_1011144"/>
<organism evidence="3 4">
    <name type="scientific">Albimonas donghaensis</name>
    <dbReference type="NCBI Taxonomy" id="356660"/>
    <lineage>
        <taxon>Bacteria</taxon>
        <taxon>Pseudomonadati</taxon>
        <taxon>Pseudomonadota</taxon>
        <taxon>Alphaproteobacteria</taxon>
        <taxon>Rhodobacterales</taxon>
        <taxon>Paracoccaceae</taxon>
        <taxon>Albimonas</taxon>
    </lineage>
</organism>
<evidence type="ECO:0000256" key="1">
    <source>
        <dbReference type="SAM" id="MobiDB-lite"/>
    </source>
</evidence>